<proteinExistence type="predicted"/>
<dbReference type="KEGG" id="ngr:NAEGRDRAFT_65705"/>
<reference evidence="1 2" key="1">
    <citation type="journal article" date="2010" name="Cell">
        <title>The genome of Naegleria gruberi illuminates early eukaryotic versatility.</title>
        <authorList>
            <person name="Fritz-Laylin L.K."/>
            <person name="Prochnik S.E."/>
            <person name="Ginger M.L."/>
            <person name="Dacks J.B."/>
            <person name="Carpenter M.L."/>
            <person name="Field M.C."/>
            <person name="Kuo A."/>
            <person name="Paredez A."/>
            <person name="Chapman J."/>
            <person name="Pham J."/>
            <person name="Shu S."/>
            <person name="Neupane R."/>
            <person name="Cipriano M."/>
            <person name="Mancuso J."/>
            <person name="Tu H."/>
            <person name="Salamov A."/>
            <person name="Lindquist E."/>
            <person name="Shapiro H."/>
            <person name="Lucas S."/>
            <person name="Grigoriev I.V."/>
            <person name="Cande W.Z."/>
            <person name="Fulton C."/>
            <person name="Rokhsar D.S."/>
            <person name="Dawson S.C."/>
        </authorList>
    </citation>
    <scope>NUCLEOTIDE SEQUENCE [LARGE SCALE GENOMIC DNA]</scope>
    <source>
        <strain evidence="1 2">NEG-M</strain>
    </source>
</reference>
<keyword evidence="2" id="KW-1185">Reference proteome</keyword>
<evidence type="ECO:0000313" key="1">
    <source>
        <dbReference type="EMBL" id="EFC46351.1"/>
    </source>
</evidence>
<name>D2VA16_NAEGR</name>
<protein>
    <recommendedName>
        <fullName evidence="3">F-box domain-containing protein</fullName>
    </recommendedName>
</protein>
<dbReference type="Proteomes" id="UP000006671">
    <property type="component" value="Unassembled WGS sequence"/>
</dbReference>
<dbReference type="GeneID" id="8859468"/>
<organism evidence="2">
    <name type="scientific">Naegleria gruberi</name>
    <name type="common">Amoeba</name>
    <dbReference type="NCBI Taxonomy" id="5762"/>
    <lineage>
        <taxon>Eukaryota</taxon>
        <taxon>Discoba</taxon>
        <taxon>Heterolobosea</taxon>
        <taxon>Tetramitia</taxon>
        <taxon>Eutetramitia</taxon>
        <taxon>Vahlkampfiidae</taxon>
        <taxon>Naegleria</taxon>
    </lineage>
</organism>
<sequence length="597" mass="70613">MNELQEDLIFSIFLMCSKTRDVANLLLLNRHWLGVARYEALWRMRFSFFLQDRIEFEEEKLENDAKALMKSKTKGKIKKLNDLRRSHVDEAEKLYHREKVCKSEEGYEDVNFFTGFRFYSIFKKEVKAFLLGRNTEKLTNLMDRTVAPQSNSHSNLAEVIVPITEKWNNLIEFVENNLKPDCGDEIYMDQRYLLQKGFSGKFADSFSKDYSFIKCKLVRQINPSIEESVKEFWNLNRQIIEPVRILTSGKRFKYPINGYYCLQVAVETMDFELVKGILDFLVEDCKKAENEQQVTNPYLNHKEILIFGMKVMSVFLDKSYPVDEIMYYLNCFNQLFPSFVSEEKKKNSFTFKCDEDVIAFSLIEHANYAFRLQFSLELFEKAVSDWRFTKEGVNLIEKCQNNLDDIFMSPNPFVSFRKHHLTVENVIHIFELYEKTQNRCMITDDIIYLFATSRNLDFVKYFCDVRGFKLPNKIPNKIPLIYQYLNASFDSGEQLLDTIEYFIDRIDDELFDDQMSDIVGSSPLQRIISAVVYDTIQNKEKLMRVLTKLLARKPNVHTQIHGVSALDYINVHVDYQYKDDILQLFESYVQQNPHKER</sequence>
<evidence type="ECO:0000313" key="2">
    <source>
        <dbReference type="Proteomes" id="UP000006671"/>
    </source>
</evidence>
<dbReference type="EMBL" id="GG738859">
    <property type="protein sequence ID" value="EFC46351.1"/>
    <property type="molecule type" value="Genomic_DNA"/>
</dbReference>
<gene>
    <name evidence="1" type="ORF">NAEGRDRAFT_65705</name>
</gene>
<dbReference type="InParanoid" id="D2VA16"/>
<dbReference type="VEuPathDB" id="AmoebaDB:NAEGRDRAFT_65705"/>
<dbReference type="AlphaFoldDB" id="D2VA16"/>
<accession>D2VA16</accession>
<evidence type="ECO:0008006" key="3">
    <source>
        <dbReference type="Google" id="ProtNLM"/>
    </source>
</evidence>
<dbReference type="RefSeq" id="XP_002679095.1">
    <property type="nucleotide sequence ID" value="XM_002679049.1"/>
</dbReference>